<gene>
    <name evidence="3" type="ORF">BS47DRAFT_1363868</name>
</gene>
<keyword evidence="2" id="KW-0812">Transmembrane</keyword>
<keyword evidence="2" id="KW-1133">Transmembrane helix</keyword>
<evidence type="ECO:0000313" key="4">
    <source>
        <dbReference type="Proteomes" id="UP000886523"/>
    </source>
</evidence>
<evidence type="ECO:0000256" key="1">
    <source>
        <dbReference type="SAM" id="MobiDB-lite"/>
    </source>
</evidence>
<evidence type="ECO:0000313" key="3">
    <source>
        <dbReference type="EMBL" id="KAF9511353.1"/>
    </source>
</evidence>
<keyword evidence="2" id="KW-0472">Membrane</keyword>
<name>A0A9P6ASX5_9AGAM</name>
<dbReference type="AlphaFoldDB" id="A0A9P6ASX5"/>
<accession>A0A9P6ASX5</accession>
<feature type="transmembrane region" description="Helical" evidence="2">
    <location>
        <begin position="95"/>
        <end position="114"/>
    </location>
</feature>
<reference evidence="3" key="1">
    <citation type="journal article" date="2020" name="Nat. Commun.">
        <title>Large-scale genome sequencing of mycorrhizal fungi provides insights into the early evolution of symbiotic traits.</title>
        <authorList>
            <person name="Miyauchi S."/>
            <person name="Kiss E."/>
            <person name="Kuo A."/>
            <person name="Drula E."/>
            <person name="Kohler A."/>
            <person name="Sanchez-Garcia M."/>
            <person name="Morin E."/>
            <person name="Andreopoulos B."/>
            <person name="Barry K.W."/>
            <person name="Bonito G."/>
            <person name="Buee M."/>
            <person name="Carver A."/>
            <person name="Chen C."/>
            <person name="Cichocki N."/>
            <person name="Clum A."/>
            <person name="Culley D."/>
            <person name="Crous P.W."/>
            <person name="Fauchery L."/>
            <person name="Girlanda M."/>
            <person name="Hayes R.D."/>
            <person name="Keri Z."/>
            <person name="LaButti K."/>
            <person name="Lipzen A."/>
            <person name="Lombard V."/>
            <person name="Magnuson J."/>
            <person name="Maillard F."/>
            <person name="Murat C."/>
            <person name="Nolan M."/>
            <person name="Ohm R.A."/>
            <person name="Pangilinan J."/>
            <person name="Pereira M.F."/>
            <person name="Perotto S."/>
            <person name="Peter M."/>
            <person name="Pfister S."/>
            <person name="Riley R."/>
            <person name="Sitrit Y."/>
            <person name="Stielow J.B."/>
            <person name="Szollosi G."/>
            <person name="Zifcakova L."/>
            <person name="Stursova M."/>
            <person name="Spatafora J.W."/>
            <person name="Tedersoo L."/>
            <person name="Vaario L.M."/>
            <person name="Yamada A."/>
            <person name="Yan M."/>
            <person name="Wang P."/>
            <person name="Xu J."/>
            <person name="Bruns T."/>
            <person name="Baldrian P."/>
            <person name="Vilgalys R."/>
            <person name="Dunand C."/>
            <person name="Henrissat B."/>
            <person name="Grigoriev I.V."/>
            <person name="Hibbett D."/>
            <person name="Nagy L.G."/>
            <person name="Martin F.M."/>
        </authorList>
    </citation>
    <scope>NUCLEOTIDE SEQUENCE</scope>
    <source>
        <strain evidence="3">UP504</strain>
    </source>
</reference>
<organism evidence="3 4">
    <name type="scientific">Hydnum rufescens UP504</name>
    <dbReference type="NCBI Taxonomy" id="1448309"/>
    <lineage>
        <taxon>Eukaryota</taxon>
        <taxon>Fungi</taxon>
        <taxon>Dikarya</taxon>
        <taxon>Basidiomycota</taxon>
        <taxon>Agaricomycotina</taxon>
        <taxon>Agaricomycetes</taxon>
        <taxon>Cantharellales</taxon>
        <taxon>Hydnaceae</taxon>
        <taxon>Hydnum</taxon>
    </lineage>
</organism>
<evidence type="ECO:0000256" key="2">
    <source>
        <dbReference type="SAM" id="Phobius"/>
    </source>
</evidence>
<dbReference type="Proteomes" id="UP000886523">
    <property type="component" value="Unassembled WGS sequence"/>
</dbReference>
<keyword evidence="4" id="KW-1185">Reference proteome</keyword>
<protein>
    <submittedName>
        <fullName evidence="3">Uncharacterized protein</fullName>
    </submittedName>
</protein>
<dbReference type="EMBL" id="MU129001">
    <property type="protein sequence ID" value="KAF9511353.1"/>
    <property type="molecule type" value="Genomic_DNA"/>
</dbReference>
<dbReference type="OrthoDB" id="2644397at2759"/>
<feature type="region of interest" description="Disordered" evidence="1">
    <location>
        <begin position="1"/>
        <end position="22"/>
    </location>
</feature>
<feature type="transmembrane region" description="Helical" evidence="2">
    <location>
        <begin position="126"/>
        <end position="148"/>
    </location>
</feature>
<comment type="caution">
    <text evidence="3">The sequence shown here is derived from an EMBL/GenBank/DDBJ whole genome shotgun (WGS) entry which is preliminary data.</text>
</comment>
<feature type="transmembrane region" description="Helical" evidence="2">
    <location>
        <begin position="59"/>
        <end position="83"/>
    </location>
</feature>
<proteinExistence type="predicted"/>
<sequence length="212" mass="23078">MGPVENHVDLSSTEQFCPPSDSMNPCLRPPTGSFRGPQRSTPATHFFEKHLFDIRKISTVSVIASITTQACTVIIVITLSYAMQLVASDTIVRRTLHGNLAAWRGLGSSILALWRSQDLDVHSQLHIFLAFAFFGAVSVLHIVMPSVITIGTFNSHQNISLEVSTVLNITKRMWSYASETSEDPFAVIPYLLPQLGTSTNPTVGLPPGVNGS</sequence>